<keyword evidence="3" id="KW-0274">FAD</keyword>
<comment type="cofactor">
    <cofactor evidence="1">
        <name>FAD</name>
        <dbReference type="ChEBI" id="CHEBI:57692"/>
    </cofactor>
</comment>
<dbReference type="Gene3D" id="3.50.50.60">
    <property type="entry name" value="FAD/NAD(P)-binding domain"/>
    <property type="match status" value="1"/>
</dbReference>
<reference evidence="5 6" key="1">
    <citation type="journal article" date="2018" name="Front. Microbiol.">
        <title>Hydrolytic Capabilities as a Key to Environmental Success: Chitinolytic and Cellulolytic Acidobacteria From Acidic Sub-arctic Soils and Boreal Peatlands.</title>
        <authorList>
            <person name="Belova S.E."/>
            <person name="Ravin N.V."/>
            <person name="Pankratov T.A."/>
            <person name="Rakitin A.L."/>
            <person name="Ivanova A.A."/>
            <person name="Beletsky A.V."/>
            <person name="Mardanov A.V."/>
            <person name="Sinninghe Damste J.S."/>
            <person name="Dedysh S.N."/>
        </authorList>
    </citation>
    <scope>NUCLEOTIDE SEQUENCE [LARGE SCALE GENOMIC DNA]</scope>
    <source>
        <strain evidence="5 6">SBC82</strain>
    </source>
</reference>
<evidence type="ECO:0000256" key="2">
    <source>
        <dbReference type="ARBA" id="ARBA00022630"/>
    </source>
</evidence>
<dbReference type="RefSeq" id="WP_114207476.1">
    <property type="nucleotide sequence ID" value="NZ_CP030840.1"/>
</dbReference>
<dbReference type="GO" id="GO:0016709">
    <property type="term" value="F:oxidoreductase activity, acting on paired donors, with incorporation or reduction of molecular oxygen, NAD(P)H as one donor, and incorporation of one atom of oxygen"/>
    <property type="evidence" value="ECO:0007669"/>
    <property type="project" value="UniProtKB-ARBA"/>
</dbReference>
<keyword evidence="2" id="KW-0285">Flavoprotein</keyword>
<keyword evidence="5" id="KW-0560">Oxidoreductase</keyword>
<evidence type="ECO:0000313" key="6">
    <source>
        <dbReference type="Proteomes" id="UP000253606"/>
    </source>
</evidence>
<dbReference type="AlphaFoldDB" id="A0A2Z5FZK8"/>
<organism evidence="5 6">
    <name type="scientific">Acidisarcina polymorpha</name>
    <dbReference type="NCBI Taxonomy" id="2211140"/>
    <lineage>
        <taxon>Bacteria</taxon>
        <taxon>Pseudomonadati</taxon>
        <taxon>Acidobacteriota</taxon>
        <taxon>Terriglobia</taxon>
        <taxon>Terriglobales</taxon>
        <taxon>Acidobacteriaceae</taxon>
        <taxon>Acidisarcina</taxon>
    </lineage>
</organism>
<dbReference type="PRINTS" id="PR00420">
    <property type="entry name" value="RNGMNOXGNASE"/>
</dbReference>
<dbReference type="Pfam" id="PF21274">
    <property type="entry name" value="Rng_hyd_C"/>
    <property type="match status" value="1"/>
</dbReference>
<keyword evidence="5" id="KW-0503">Monooxygenase</keyword>
<evidence type="ECO:0000313" key="5">
    <source>
        <dbReference type="EMBL" id="AXC12199.1"/>
    </source>
</evidence>
<dbReference type="KEGG" id="abas:ACPOL_2895"/>
<dbReference type="SUPFAM" id="SSF51905">
    <property type="entry name" value="FAD/NAD(P)-binding domain"/>
    <property type="match status" value="1"/>
</dbReference>
<dbReference type="EMBL" id="CP030840">
    <property type="protein sequence ID" value="AXC12199.1"/>
    <property type="molecule type" value="Genomic_DNA"/>
</dbReference>
<feature type="domain" description="FAD-binding" evidence="4">
    <location>
        <begin position="4"/>
        <end position="357"/>
    </location>
</feature>
<evidence type="ECO:0000259" key="4">
    <source>
        <dbReference type="Pfam" id="PF01494"/>
    </source>
</evidence>
<dbReference type="InterPro" id="IPR002938">
    <property type="entry name" value="FAD-bd"/>
</dbReference>
<evidence type="ECO:0000256" key="1">
    <source>
        <dbReference type="ARBA" id="ARBA00001974"/>
    </source>
</evidence>
<dbReference type="InterPro" id="IPR036188">
    <property type="entry name" value="FAD/NAD-bd_sf"/>
</dbReference>
<dbReference type="PANTHER" id="PTHR43004:SF19">
    <property type="entry name" value="BINDING MONOOXYGENASE, PUTATIVE (JCVI)-RELATED"/>
    <property type="match status" value="1"/>
</dbReference>
<dbReference type="OrthoDB" id="9766816at2"/>
<name>A0A2Z5FZK8_9BACT</name>
<dbReference type="GO" id="GO:0071949">
    <property type="term" value="F:FAD binding"/>
    <property type="evidence" value="ECO:0007669"/>
    <property type="project" value="InterPro"/>
</dbReference>
<proteinExistence type="predicted"/>
<dbReference type="InterPro" id="IPR050641">
    <property type="entry name" value="RIFMO-like"/>
</dbReference>
<dbReference type="Pfam" id="PF01494">
    <property type="entry name" value="FAD_binding_3"/>
    <property type="match status" value="1"/>
</dbReference>
<evidence type="ECO:0000256" key="3">
    <source>
        <dbReference type="ARBA" id="ARBA00022827"/>
    </source>
</evidence>
<gene>
    <name evidence="5" type="ORF">ACPOL_2895</name>
</gene>
<dbReference type="Gene3D" id="3.30.9.10">
    <property type="entry name" value="D-Amino Acid Oxidase, subunit A, domain 2"/>
    <property type="match status" value="1"/>
</dbReference>
<keyword evidence="6" id="KW-1185">Reference proteome</keyword>
<dbReference type="PANTHER" id="PTHR43004">
    <property type="entry name" value="TRK SYSTEM POTASSIUM UPTAKE PROTEIN"/>
    <property type="match status" value="1"/>
</dbReference>
<sequence length="512" mass="56118">MTDKTGVLIVGGGPVGLSAALFLQKYKIPFILIEKDESESILPRARGWHVRTLEILRQVGLEDAVQAAGKAAWEQGGFGGARRGRTMLSSEALNMPSREAMMAMMGNDPSPSSFCPCPQSLLDPVLRQALKDRGADLRYGCALKRLTQDDAGVLAHVNNMQGVELTISAQYLIGADGGRSFVRRELGITNSQTAVETHYLNIFFRADLKEAVSNRTFSQCEIANEKVRGIFLSKNNTTEWSFHLEYDPISSSPIEQPDTQIIELLRSAIGEENLPIEILAKTTWSTGVRVAHSFRAGRVFLAGDAAHTMPPWGGLNGNTGVADAHNLVWKLAAVMQEGADPMLLDTYEEERRPVAIRNGKQASLRSDFDARFEIRTESNQEAFRQLQNLGTLQLKYKYSAASQEETGNGTVEQLAGQPGTRFPHAWITLEGERMSTLDLFGKGYVLLQGPTSTLSAQQVLGPAITRTKAYKVGTDFSFCDENVTWSTLTAQAGQEDILVRPDGFVAYGLQTP</sequence>
<dbReference type="Gene3D" id="3.40.30.120">
    <property type="match status" value="1"/>
</dbReference>
<protein>
    <submittedName>
        <fullName evidence="5">FAD-binding monooxygenase, PheA/TfdB family, similarity to 2,4-dichlorophenol 6-monooxygenase</fullName>
    </submittedName>
</protein>
<accession>A0A2Z5FZK8</accession>
<dbReference type="Proteomes" id="UP000253606">
    <property type="component" value="Chromosome"/>
</dbReference>